<dbReference type="EMBL" id="FUYE01000015">
    <property type="protein sequence ID" value="SKB03457.1"/>
    <property type="molecule type" value="Genomic_DNA"/>
</dbReference>
<dbReference type="OrthoDB" id="9794512at2"/>
<name>A0A1T4YNQ4_9BACT</name>
<dbReference type="PANTHER" id="PTHR30294:SF29">
    <property type="entry name" value="MULTIDRUG ABC TRANSPORTER PERMEASE YBHS-RELATED"/>
    <property type="match status" value="1"/>
</dbReference>
<comment type="subcellular location">
    <subcellularLocation>
        <location evidence="1">Cell membrane</location>
        <topology evidence="1">Multi-pass membrane protein</topology>
    </subcellularLocation>
</comment>
<evidence type="ECO:0000313" key="8">
    <source>
        <dbReference type="Proteomes" id="UP000190774"/>
    </source>
</evidence>
<dbReference type="GO" id="GO:0005886">
    <property type="term" value="C:plasma membrane"/>
    <property type="evidence" value="ECO:0007669"/>
    <property type="project" value="UniProtKB-SubCell"/>
</dbReference>
<evidence type="ECO:0000256" key="5">
    <source>
        <dbReference type="ARBA" id="ARBA00023136"/>
    </source>
</evidence>
<feature type="transmembrane region" description="Helical" evidence="6">
    <location>
        <begin position="60"/>
        <end position="79"/>
    </location>
</feature>
<feature type="transmembrane region" description="Helical" evidence="6">
    <location>
        <begin position="227"/>
        <end position="245"/>
    </location>
</feature>
<keyword evidence="3 6" id="KW-0812">Transmembrane</keyword>
<organism evidence="7 8">
    <name type="scientific">Prosthecobacter debontii</name>
    <dbReference type="NCBI Taxonomy" id="48467"/>
    <lineage>
        <taxon>Bacteria</taxon>
        <taxon>Pseudomonadati</taxon>
        <taxon>Verrucomicrobiota</taxon>
        <taxon>Verrucomicrobiia</taxon>
        <taxon>Verrucomicrobiales</taxon>
        <taxon>Verrucomicrobiaceae</taxon>
        <taxon>Prosthecobacter</taxon>
    </lineage>
</organism>
<protein>
    <submittedName>
        <fullName evidence="7">ABC-2 type transport system permease protein</fullName>
    </submittedName>
</protein>
<dbReference type="PANTHER" id="PTHR30294">
    <property type="entry name" value="MEMBRANE COMPONENT OF ABC TRANSPORTER YHHJ-RELATED"/>
    <property type="match status" value="1"/>
</dbReference>
<keyword evidence="4 6" id="KW-1133">Transmembrane helix</keyword>
<reference evidence="8" key="1">
    <citation type="submission" date="2017-02" db="EMBL/GenBank/DDBJ databases">
        <authorList>
            <person name="Varghese N."/>
            <person name="Submissions S."/>
        </authorList>
    </citation>
    <scope>NUCLEOTIDE SEQUENCE [LARGE SCALE GENOMIC DNA]</scope>
    <source>
        <strain evidence="8">ATCC 700200</strain>
    </source>
</reference>
<evidence type="ECO:0000256" key="2">
    <source>
        <dbReference type="ARBA" id="ARBA00022475"/>
    </source>
</evidence>
<feature type="transmembrane region" description="Helical" evidence="6">
    <location>
        <begin position="21"/>
        <end position="40"/>
    </location>
</feature>
<dbReference type="InterPro" id="IPR051449">
    <property type="entry name" value="ABC-2_transporter_component"/>
</dbReference>
<evidence type="ECO:0000256" key="1">
    <source>
        <dbReference type="ARBA" id="ARBA00004651"/>
    </source>
</evidence>
<dbReference type="STRING" id="48467.SAMN02745166_03813"/>
<evidence type="ECO:0000313" key="7">
    <source>
        <dbReference type="EMBL" id="SKB03457.1"/>
    </source>
</evidence>
<evidence type="ECO:0000256" key="4">
    <source>
        <dbReference type="ARBA" id="ARBA00022989"/>
    </source>
</evidence>
<feature type="transmembrane region" description="Helical" evidence="6">
    <location>
        <begin position="170"/>
        <end position="193"/>
    </location>
</feature>
<keyword evidence="2" id="KW-1003">Cell membrane</keyword>
<dbReference type="RefSeq" id="WP_078814980.1">
    <property type="nucleotide sequence ID" value="NZ_FUYE01000015.1"/>
</dbReference>
<sequence length="252" mass="28739">MRIFWVLLKKELRSFFVSPMAYIVLALIMVLNGFCLRAALSLLESAPSEGSIVTWTFDAIWFWLSYFFVFPLLTMRLFAEEKKMGTFETLFTAPIRAWQVVGAKYVASVTIYCILWVPSYFNFELLGWISAGQVEMPPGALKGSYLILFVMGLFNLAMGCLASALTSNQIIAAVMSFTASLLHFLMGLFISVIGRRVSETFVDITNYFATREHIRTFTNGLIDTRPLVYYTSLALLFLALTHQVVEFRRWRS</sequence>
<dbReference type="Proteomes" id="UP000190774">
    <property type="component" value="Unassembled WGS sequence"/>
</dbReference>
<feature type="transmembrane region" description="Helical" evidence="6">
    <location>
        <begin position="143"/>
        <end position="163"/>
    </location>
</feature>
<dbReference type="Pfam" id="PF12730">
    <property type="entry name" value="ABC2_membrane_4"/>
    <property type="match status" value="1"/>
</dbReference>
<dbReference type="AlphaFoldDB" id="A0A1T4YNQ4"/>
<evidence type="ECO:0000256" key="6">
    <source>
        <dbReference type="SAM" id="Phobius"/>
    </source>
</evidence>
<feature type="transmembrane region" description="Helical" evidence="6">
    <location>
        <begin position="100"/>
        <end position="123"/>
    </location>
</feature>
<accession>A0A1T4YNQ4</accession>
<proteinExistence type="predicted"/>
<keyword evidence="8" id="KW-1185">Reference proteome</keyword>
<keyword evidence="5 6" id="KW-0472">Membrane</keyword>
<gene>
    <name evidence="7" type="ORF">SAMN02745166_03813</name>
</gene>
<evidence type="ECO:0000256" key="3">
    <source>
        <dbReference type="ARBA" id="ARBA00022692"/>
    </source>
</evidence>